<dbReference type="GO" id="GO:0009424">
    <property type="term" value="C:bacterial-type flagellum hook"/>
    <property type="evidence" value="ECO:0007669"/>
    <property type="project" value="TreeGrafter"/>
</dbReference>
<gene>
    <name evidence="10" type="ORF">KJ970_14745</name>
</gene>
<name>A0A948RYX7_UNCEI</name>
<dbReference type="Pfam" id="PF22692">
    <property type="entry name" value="LlgE_F_G_D1"/>
    <property type="match status" value="1"/>
</dbReference>
<keyword evidence="10" id="KW-0966">Cell projection</keyword>
<evidence type="ECO:0000259" key="7">
    <source>
        <dbReference type="Pfam" id="PF06429"/>
    </source>
</evidence>
<dbReference type="PANTHER" id="PTHR30435">
    <property type="entry name" value="FLAGELLAR PROTEIN"/>
    <property type="match status" value="1"/>
</dbReference>
<evidence type="ECO:0000259" key="6">
    <source>
        <dbReference type="Pfam" id="PF00460"/>
    </source>
</evidence>
<dbReference type="InterPro" id="IPR019776">
    <property type="entry name" value="Flagellar_basal_body_rod_CS"/>
</dbReference>
<comment type="similarity">
    <text evidence="2 5">Belongs to the flagella basal body rod proteins family.</text>
</comment>
<dbReference type="InterPro" id="IPR001444">
    <property type="entry name" value="Flag_bb_rod_N"/>
</dbReference>
<protein>
    <recommendedName>
        <fullName evidence="3 5">Flagellar hook protein FlgE</fullName>
    </recommendedName>
</protein>
<evidence type="ECO:0000256" key="1">
    <source>
        <dbReference type="ARBA" id="ARBA00004117"/>
    </source>
</evidence>
<dbReference type="SUPFAM" id="SSF117143">
    <property type="entry name" value="Flagellar hook protein flgE"/>
    <property type="match status" value="1"/>
</dbReference>
<comment type="function">
    <text evidence="5">A flexible structure which links the flagellar filament to the drive apparatus in the basal body.</text>
</comment>
<keyword evidence="10" id="KW-0969">Cilium</keyword>
<dbReference type="InterPro" id="IPR053967">
    <property type="entry name" value="LlgE_F_G-like_D1"/>
</dbReference>
<comment type="subcellular location">
    <subcellularLocation>
        <location evidence="1 5">Bacterial flagellum basal body</location>
    </subcellularLocation>
</comment>
<dbReference type="InterPro" id="IPR010930">
    <property type="entry name" value="Flg_bb/hook_C_dom"/>
</dbReference>
<dbReference type="NCBIfam" id="TIGR03506">
    <property type="entry name" value="FlgEFG_subfam"/>
    <property type="match status" value="1"/>
</dbReference>
<evidence type="ECO:0000313" key="10">
    <source>
        <dbReference type="EMBL" id="MBU2692177.1"/>
    </source>
</evidence>
<feature type="domain" description="Flagellar hook protein FlgE/F/G-like D1" evidence="9">
    <location>
        <begin position="95"/>
        <end position="155"/>
    </location>
</feature>
<organism evidence="10 11">
    <name type="scientific">Eiseniibacteriota bacterium</name>
    <dbReference type="NCBI Taxonomy" id="2212470"/>
    <lineage>
        <taxon>Bacteria</taxon>
        <taxon>Candidatus Eiseniibacteriota</taxon>
    </lineage>
</organism>
<accession>A0A948RYX7</accession>
<dbReference type="InterPro" id="IPR037925">
    <property type="entry name" value="FlgE/F/G-like"/>
</dbReference>
<feature type="domain" description="Flagellar hook protein FlgE D2" evidence="8">
    <location>
        <begin position="327"/>
        <end position="443"/>
    </location>
</feature>
<dbReference type="Gene3D" id="2.60.98.20">
    <property type="entry name" value="Flagellar hook protein FlgE"/>
    <property type="match status" value="1"/>
</dbReference>
<keyword evidence="4 5" id="KW-0975">Bacterial flagellum</keyword>
<dbReference type="AlphaFoldDB" id="A0A948RYX7"/>
<dbReference type="Proteomes" id="UP000777784">
    <property type="component" value="Unassembled WGS sequence"/>
</dbReference>
<evidence type="ECO:0000256" key="3">
    <source>
        <dbReference type="ARBA" id="ARBA00019015"/>
    </source>
</evidence>
<feature type="domain" description="Flagellar basal-body/hook protein C-terminal" evidence="7">
    <location>
        <begin position="516"/>
        <end position="561"/>
    </location>
</feature>
<dbReference type="InterPro" id="IPR011491">
    <property type="entry name" value="FlgE_D2"/>
</dbReference>
<dbReference type="InterPro" id="IPR037058">
    <property type="entry name" value="Falgellar_hook_FlgE_sf"/>
</dbReference>
<dbReference type="Pfam" id="PF07559">
    <property type="entry name" value="FlgE_D2"/>
    <property type="match status" value="1"/>
</dbReference>
<evidence type="ECO:0000259" key="8">
    <source>
        <dbReference type="Pfam" id="PF07559"/>
    </source>
</evidence>
<dbReference type="PROSITE" id="PS00588">
    <property type="entry name" value="FLAGELLA_BB_ROD"/>
    <property type="match status" value="1"/>
</dbReference>
<evidence type="ECO:0000256" key="2">
    <source>
        <dbReference type="ARBA" id="ARBA00009677"/>
    </source>
</evidence>
<sequence length="563" mass="58601">MMRSLFSAVSGLSSHVGMLDVIGNNIANVNTVGFKAGRTTFEEALAQTIRSSVGSIGSRGGLNALQMGTGTRLAATDPLFTQGGIEATGVSTDLALEGSGFFVLNAGDQYLYSRAGSFRLDSSGRLVSSTSGLAVQGYTYDPKVQAFGTQFGDLAIPITEMEPARVTSDISIAGNLNSDSQPLGQALQSAVLYHIDGGTVDSTTKLLSLGTGGEALLQDGDTIAISAQVNGTGYSAEVDVSGNTTLADLMSALQSMLNEDPEVSGTTVSLDSQSRIRIDTPASLGTTAAIDALTMRGMGADDNLRIDFGSSLEMETLQEARDPIAVTQDLTIYDSLGEAHTLTIELTRVLGENAVSWTAKVDNGEVRVLQGGSGRIAWNSDGSIQGLSYNPEGDKIPAGIQLDFGNGSTSPVSMNLDVGTQGTFSGLTMLSSETQVIANQDGYSAGEFVDFQFDQNGIIHGLFSNGVQRPIAQVAVARFANPSGLTREGGSLFAFSPNSGSPMVAPPESHGGLTIQPGALEGSNVDLAEQFTQMILAQRGFQASARVLTTTDEILSDVINLKR</sequence>
<evidence type="ECO:0000256" key="5">
    <source>
        <dbReference type="RuleBase" id="RU362116"/>
    </source>
</evidence>
<evidence type="ECO:0000259" key="9">
    <source>
        <dbReference type="Pfam" id="PF22692"/>
    </source>
</evidence>
<dbReference type="PANTHER" id="PTHR30435:SF1">
    <property type="entry name" value="FLAGELLAR HOOK PROTEIN FLGE"/>
    <property type="match status" value="1"/>
</dbReference>
<keyword evidence="10" id="KW-0282">Flagellum</keyword>
<feature type="domain" description="Flagellar basal body rod protein N-terminal" evidence="6">
    <location>
        <begin position="8"/>
        <end position="35"/>
    </location>
</feature>
<dbReference type="EMBL" id="JAHJDP010000085">
    <property type="protein sequence ID" value="MBU2692177.1"/>
    <property type="molecule type" value="Genomic_DNA"/>
</dbReference>
<dbReference type="Pfam" id="PF06429">
    <property type="entry name" value="Flg_bbr_C"/>
    <property type="match status" value="1"/>
</dbReference>
<evidence type="ECO:0000313" key="11">
    <source>
        <dbReference type="Proteomes" id="UP000777784"/>
    </source>
</evidence>
<comment type="caution">
    <text evidence="10">The sequence shown here is derived from an EMBL/GenBank/DDBJ whole genome shotgun (WGS) entry which is preliminary data.</text>
</comment>
<evidence type="ECO:0000256" key="4">
    <source>
        <dbReference type="ARBA" id="ARBA00023143"/>
    </source>
</evidence>
<dbReference type="GO" id="GO:0009425">
    <property type="term" value="C:bacterial-type flagellum basal body"/>
    <property type="evidence" value="ECO:0007669"/>
    <property type="project" value="UniProtKB-SubCell"/>
</dbReference>
<dbReference type="InterPro" id="IPR020013">
    <property type="entry name" value="Flagellar_FlgE/F/G"/>
</dbReference>
<reference evidence="10" key="1">
    <citation type="submission" date="2021-05" db="EMBL/GenBank/DDBJ databases">
        <title>Energy efficiency and biological interactions define the core microbiome of deep oligotrophic groundwater.</title>
        <authorList>
            <person name="Mehrshad M."/>
            <person name="Lopez-Fernandez M."/>
            <person name="Bell E."/>
            <person name="Bernier-Latmani R."/>
            <person name="Bertilsson S."/>
            <person name="Dopson M."/>
        </authorList>
    </citation>
    <scope>NUCLEOTIDE SEQUENCE</scope>
    <source>
        <strain evidence="10">Modern_marine.mb.64</strain>
    </source>
</reference>
<proteinExistence type="inferred from homology"/>
<dbReference type="GO" id="GO:0005829">
    <property type="term" value="C:cytosol"/>
    <property type="evidence" value="ECO:0007669"/>
    <property type="project" value="TreeGrafter"/>
</dbReference>
<dbReference type="Pfam" id="PF00460">
    <property type="entry name" value="Flg_bb_rod"/>
    <property type="match status" value="1"/>
</dbReference>
<dbReference type="GO" id="GO:0071978">
    <property type="term" value="P:bacterial-type flagellum-dependent swarming motility"/>
    <property type="evidence" value="ECO:0007669"/>
    <property type="project" value="TreeGrafter"/>
</dbReference>